<name>A0A653C7Z2_CALMS</name>
<dbReference type="InterPro" id="IPR013087">
    <property type="entry name" value="Znf_C2H2_type"/>
</dbReference>
<evidence type="ECO:0000313" key="5">
    <source>
        <dbReference type="Proteomes" id="UP000410492"/>
    </source>
</evidence>
<feature type="compositionally biased region" description="Polar residues" evidence="2">
    <location>
        <begin position="89"/>
        <end position="99"/>
    </location>
</feature>
<dbReference type="OrthoDB" id="2419425at2759"/>
<dbReference type="GO" id="GO:0008270">
    <property type="term" value="F:zinc ion binding"/>
    <property type="evidence" value="ECO:0007669"/>
    <property type="project" value="UniProtKB-KW"/>
</dbReference>
<proteinExistence type="predicted"/>
<organism evidence="4 5">
    <name type="scientific">Callosobruchus maculatus</name>
    <name type="common">Southern cowpea weevil</name>
    <name type="synonym">Pulse bruchid</name>
    <dbReference type="NCBI Taxonomy" id="64391"/>
    <lineage>
        <taxon>Eukaryota</taxon>
        <taxon>Metazoa</taxon>
        <taxon>Ecdysozoa</taxon>
        <taxon>Arthropoda</taxon>
        <taxon>Hexapoda</taxon>
        <taxon>Insecta</taxon>
        <taxon>Pterygota</taxon>
        <taxon>Neoptera</taxon>
        <taxon>Endopterygota</taxon>
        <taxon>Coleoptera</taxon>
        <taxon>Polyphaga</taxon>
        <taxon>Cucujiformia</taxon>
        <taxon>Chrysomeloidea</taxon>
        <taxon>Chrysomelidae</taxon>
        <taxon>Bruchinae</taxon>
        <taxon>Bruchini</taxon>
        <taxon>Callosobruchus</taxon>
    </lineage>
</organism>
<feature type="region of interest" description="Disordered" evidence="2">
    <location>
        <begin position="89"/>
        <end position="122"/>
    </location>
</feature>
<dbReference type="Proteomes" id="UP000410492">
    <property type="component" value="Unassembled WGS sequence"/>
</dbReference>
<protein>
    <recommendedName>
        <fullName evidence="3">C2H2-type domain-containing protein</fullName>
    </recommendedName>
</protein>
<dbReference type="PANTHER" id="PTHR31511:SF12">
    <property type="entry name" value="RHO TERMINATION FACTOR N-TERMINAL DOMAIN-CONTAINING PROTEIN"/>
    <property type="match status" value="1"/>
</dbReference>
<sequence>MESYTCDHCNNTYSSRWNLKRHQASSCDGKGESSSKRARMRLPTPKGRPIANHDSSDPRGMQSTVRPGMQCTTQAGLAHQVLPGPSGVQCTTQPGTSRQVLPGPSDVQCTTEADPSDMQSTTGDINAKYCPSCARDIPTKMFSAHLRSLKHKAHSWKPVDASVSINRSAFGGKIVSYQVVSDLKTLNVEEYLHSIKLKTINLLEQQIFKHTSVKANVELFGIYILPTKEKRNVKSHSTANKVFTIASDLSKDYDDFVTKISVKSKAFAERESGWVLEQILYLEINISKYNPLRASSYIPLPKDIASKKAVVNICNTDNCCFAWSIVAALFSPQGRVTDTKSYHITLFVNI</sequence>
<keyword evidence="1" id="KW-0479">Metal-binding</keyword>
<evidence type="ECO:0000259" key="3">
    <source>
        <dbReference type="PROSITE" id="PS50157"/>
    </source>
</evidence>
<gene>
    <name evidence="4" type="ORF">CALMAC_LOCUS6675</name>
</gene>
<evidence type="ECO:0000313" key="4">
    <source>
        <dbReference type="EMBL" id="VEN43574.1"/>
    </source>
</evidence>
<reference evidence="4 5" key="1">
    <citation type="submission" date="2019-01" db="EMBL/GenBank/DDBJ databases">
        <authorList>
            <person name="Sayadi A."/>
        </authorList>
    </citation>
    <scope>NUCLEOTIDE SEQUENCE [LARGE SCALE GENOMIC DNA]</scope>
</reference>
<feature type="compositionally biased region" description="Polar residues" evidence="2">
    <location>
        <begin position="107"/>
        <end position="122"/>
    </location>
</feature>
<evidence type="ECO:0000256" key="2">
    <source>
        <dbReference type="SAM" id="MobiDB-lite"/>
    </source>
</evidence>
<dbReference type="AlphaFoldDB" id="A0A653C7Z2"/>
<dbReference type="EMBL" id="CAACVG010007086">
    <property type="protein sequence ID" value="VEN43574.1"/>
    <property type="molecule type" value="Genomic_DNA"/>
</dbReference>
<feature type="region of interest" description="Disordered" evidence="2">
    <location>
        <begin position="21"/>
        <end position="65"/>
    </location>
</feature>
<dbReference type="PROSITE" id="PS50157">
    <property type="entry name" value="ZINC_FINGER_C2H2_2"/>
    <property type="match status" value="1"/>
</dbReference>
<keyword evidence="5" id="KW-1185">Reference proteome</keyword>
<keyword evidence="1" id="KW-0862">Zinc</keyword>
<keyword evidence="1" id="KW-0863">Zinc-finger</keyword>
<accession>A0A653C7Z2</accession>
<feature type="domain" description="C2H2-type" evidence="3">
    <location>
        <begin position="4"/>
        <end position="32"/>
    </location>
</feature>
<evidence type="ECO:0000256" key="1">
    <source>
        <dbReference type="PROSITE-ProRule" id="PRU00042"/>
    </source>
</evidence>
<feature type="non-terminal residue" evidence="4">
    <location>
        <position position="350"/>
    </location>
</feature>
<dbReference type="PANTHER" id="PTHR31511">
    <property type="entry name" value="PROTEIN CBG23764"/>
    <property type="match status" value="1"/>
</dbReference>